<keyword evidence="5" id="KW-0597">Phosphoprotein</keyword>
<sequence length="500" mass="56618">MDPVEELLREVGQNIPASFYTPGVFNQPHVLPPPPIPGPPSALFDRLLADLEFRDGPAICTELEKWNEDLFSCLPHNLDLYTDCRFLSTFPDDIIEWGDSYTPKRDHINLRTRGAIPLPNLPDHPEDLRNYCAAINQFFDAELRAREQNYKRVLMNYCFALYRYLRASARQTHKTSVLKGKAAEFHLILAEVLKRRYYHETARFARLLFLHLYLFLVREVLGAIQTEQVSRPDLFDALCLDFDHERQLTSLYQPLLFAHGKITVRGTPISSERLHHLNRLREYLDVPRLQCQALEASQSPTKNPPFNPQNPRTHGFLMSVIRAKLDVYSTRHLPQSETIAREHAYSQRKDKNNYGSSIEGLLDLSNTDILPGTGGLVMPQISLLPVAEQNRPTTGVVLGEDLQIDEELPSPTDVLDDFDMALFGSDPTDQLFASVVDDDPGNLSDEVRLSPTAVLDDFDLSMFGDVPSIEMPSVVPASSVESGEMDFEQLFTNAIGLVEQ</sequence>
<keyword evidence="9" id="KW-0805">Transcription regulation</keyword>
<keyword evidence="15" id="KW-1185">Reference proteome</keyword>
<evidence type="ECO:0000256" key="9">
    <source>
        <dbReference type="ARBA" id="ARBA00023015"/>
    </source>
</evidence>
<reference evidence="14 15" key="1">
    <citation type="submission" date="2020-08" db="EMBL/GenBank/DDBJ databases">
        <title>Genome sequences of two marsupial simplex viruses; Macropodid alphaherpesvirus 2 and 4.</title>
        <authorList>
            <person name="Vaz P.K."/>
            <person name="Mahony T."/>
            <person name="Hartley C.A."/>
            <person name="Motha J."/>
            <person name="Devlin J.M."/>
        </authorList>
    </citation>
    <scope>NUCLEOTIDE SEQUENCE [LARGE SCALE GENOMIC DNA]</scope>
    <source>
        <strain evidence="14 15">V3077/08</strain>
    </source>
</reference>
<dbReference type="Gene3D" id="1.10.1290.10">
    <property type="entry name" value="Alpha trans-inducing (Alpha-TIF)"/>
    <property type="match status" value="1"/>
</dbReference>
<dbReference type="GO" id="GO:0019033">
    <property type="term" value="C:viral tegument"/>
    <property type="evidence" value="ECO:0007669"/>
    <property type="project" value="UniProtKB-SubCell"/>
</dbReference>
<dbReference type="SMART" id="SM00814">
    <property type="entry name" value="Alpha_TIF"/>
    <property type="match status" value="1"/>
</dbReference>
<dbReference type="GO" id="GO:0003677">
    <property type="term" value="F:DNA binding"/>
    <property type="evidence" value="ECO:0007669"/>
    <property type="project" value="UniProtKB-KW"/>
</dbReference>
<evidence type="ECO:0000256" key="12">
    <source>
        <dbReference type="ARBA" id="ARBA00030037"/>
    </source>
</evidence>
<keyword evidence="11" id="KW-0804">Transcription</keyword>
<dbReference type="RefSeq" id="YP_010798817.1">
    <property type="nucleotide sequence ID" value="NC_076513.1"/>
</dbReference>
<evidence type="ECO:0000256" key="11">
    <source>
        <dbReference type="ARBA" id="ARBA00023163"/>
    </source>
</evidence>
<comment type="subcellular location">
    <subcellularLocation>
        <location evidence="2">Host nucleus</location>
    </subcellularLocation>
    <subcellularLocation>
        <location evidence="3">Virion tegument</location>
    </subcellularLocation>
</comment>
<accession>A0AAE7MLK1</accession>
<dbReference type="Proteomes" id="UP000828583">
    <property type="component" value="Segment"/>
</dbReference>
<evidence type="ECO:0000256" key="7">
    <source>
        <dbReference type="ARBA" id="ARBA00022580"/>
    </source>
</evidence>
<evidence type="ECO:0000256" key="5">
    <source>
        <dbReference type="ARBA" id="ARBA00022553"/>
    </source>
</evidence>
<evidence type="ECO:0000313" key="14">
    <source>
        <dbReference type="EMBL" id="QOD40217.1"/>
    </source>
</evidence>
<keyword evidence="10" id="KW-0238">DNA-binding</keyword>
<proteinExistence type="inferred from homology"/>
<gene>
    <name evidence="14" type="primary">UL48</name>
</gene>
<evidence type="ECO:0000256" key="2">
    <source>
        <dbReference type="ARBA" id="ARBA00004147"/>
    </source>
</evidence>
<evidence type="ECO:0000256" key="1">
    <source>
        <dbReference type="ARBA" id="ARBA00002794"/>
    </source>
</evidence>
<dbReference type="InterPro" id="IPR036538">
    <property type="entry name" value="Alpha_TIF_sf"/>
</dbReference>
<keyword evidence="8" id="KW-0946">Virion</keyword>
<evidence type="ECO:0000256" key="3">
    <source>
        <dbReference type="ARBA" id="ARBA00004535"/>
    </source>
</evidence>
<dbReference type="InterPro" id="IPR003174">
    <property type="entry name" value="Alpha_TIF"/>
</dbReference>
<name>A0AAE7MLK1_9ALPH</name>
<protein>
    <recommendedName>
        <fullName evidence="12">Alpha trans-inducing protein</fullName>
    </recommendedName>
    <alternativeName>
        <fullName evidence="13">Alpha-TIF</fullName>
    </alternativeName>
</protein>
<evidence type="ECO:0000256" key="8">
    <source>
        <dbReference type="ARBA" id="ARBA00022844"/>
    </source>
</evidence>
<evidence type="ECO:0000256" key="13">
    <source>
        <dbReference type="ARBA" id="ARBA00033186"/>
    </source>
</evidence>
<evidence type="ECO:0000313" key="15">
    <source>
        <dbReference type="Proteomes" id="UP000828583"/>
    </source>
</evidence>
<organism evidence="14 15">
    <name type="scientific">Macropodid alphaherpesvirus 2</name>
    <dbReference type="NCBI Taxonomy" id="83440"/>
    <lineage>
        <taxon>Viruses</taxon>
        <taxon>Duplodnaviria</taxon>
        <taxon>Heunggongvirae</taxon>
        <taxon>Peploviricota</taxon>
        <taxon>Herviviricetes</taxon>
        <taxon>Herpesvirales</taxon>
        <taxon>Orthoherpesviridae</taxon>
        <taxon>Alphaherpesvirinae</taxon>
        <taxon>Simplexvirus</taxon>
        <taxon>Simplexvirus macropodidalpha2</taxon>
    </lineage>
</organism>
<comment type="function">
    <text evidence="1">May play a role in the aggregation of tegument proteins around nucleocapsids during virus morphogenesis.</text>
</comment>
<dbReference type="GO" id="GO:0006355">
    <property type="term" value="P:regulation of DNA-templated transcription"/>
    <property type="evidence" value="ECO:0007669"/>
    <property type="project" value="InterPro"/>
</dbReference>
<evidence type="ECO:0000256" key="6">
    <source>
        <dbReference type="ARBA" id="ARBA00022562"/>
    </source>
</evidence>
<evidence type="ECO:0000256" key="10">
    <source>
        <dbReference type="ARBA" id="ARBA00023125"/>
    </source>
</evidence>
<dbReference type="GO" id="GO:0042025">
    <property type="term" value="C:host cell nucleus"/>
    <property type="evidence" value="ECO:0007669"/>
    <property type="project" value="UniProtKB-SubCell"/>
</dbReference>
<keyword evidence="7" id="KW-0920">Virion tegument</keyword>
<keyword evidence="6" id="KW-1048">Host nucleus</keyword>
<dbReference type="GeneID" id="80537104"/>
<evidence type="ECO:0000256" key="4">
    <source>
        <dbReference type="ARBA" id="ARBA00010001"/>
    </source>
</evidence>
<comment type="similarity">
    <text evidence="4">Belongs to the herpesviridae tegument protein VP16 protein family.</text>
</comment>
<dbReference type="SUPFAM" id="SSF56548">
    <property type="entry name" value="Conserved core of transcriptional regulatory protein vp16"/>
    <property type="match status" value="1"/>
</dbReference>
<dbReference type="KEGG" id="vg:80537104"/>
<dbReference type="Pfam" id="PF02232">
    <property type="entry name" value="Alpha_TIF"/>
    <property type="match status" value="1"/>
</dbReference>
<dbReference type="EMBL" id="MT900475">
    <property type="protein sequence ID" value="QOD40217.1"/>
    <property type="molecule type" value="Genomic_DNA"/>
</dbReference>